<keyword evidence="2" id="KW-1185">Reference proteome</keyword>
<protein>
    <submittedName>
        <fullName evidence="1">Uncharacterized protein</fullName>
    </submittedName>
</protein>
<dbReference type="AlphaFoldDB" id="A0AAV7M0P3"/>
<comment type="caution">
    <text evidence="1">The sequence shown here is derived from an EMBL/GenBank/DDBJ whole genome shotgun (WGS) entry which is preliminary data.</text>
</comment>
<sequence>MDGDLWDRFFSFSGQSRWASGEDFDDSEEAESPAERSLWAAVVSGIRAPAESEDSGLRSAHSETLVSAIVRRKKNKRLRPHLGTLKQALDASKDLQWDYSATTNLGNIYSRGLKLVEYASNMPETVSIETIYQTLIEHRHKTGADSRRTQLACRKMQSASLRVAKMCSEFAERLGGAGNRTSKLEDDQTAQTLAINLFKAHVDDAQWKLTDLEDRLRRNNLRVSGIPEGVEGGDTRRFIVELFEEAFPDLAE</sequence>
<dbReference type="InterPro" id="IPR004244">
    <property type="entry name" value="Transposase_22"/>
</dbReference>
<organism evidence="1 2">
    <name type="scientific">Pleurodeles waltl</name>
    <name type="common">Iberian ribbed newt</name>
    <dbReference type="NCBI Taxonomy" id="8319"/>
    <lineage>
        <taxon>Eukaryota</taxon>
        <taxon>Metazoa</taxon>
        <taxon>Chordata</taxon>
        <taxon>Craniata</taxon>
        <taxon>Vertebrata</taxon>
        <taxon>Euteleostomi</taxon>
        <taxon>Amphibia</taxon>
        <taxon>Batrachia</taxon>
        <taxon>Caudata</taxon>
        <taxon>Salamandroidea</taxon>
        <taxon>Salamandridae</taxon>
        <taxon>Pleurodelinae</taxon>
        <taxon>Pleurodeles</taxon>
    </lineage>
</organism>
<proteinExistence type="predicted"/>
<gene>
    <name evidence="1" type="ORF">NDU88_006630</name>
</gene>
<dbReference type="PANTHER" id="PTHR11505">
    <property type="entry name" value="L1 TRANSPOSABLE ELEMENT-RELATED"/>
    <property type="match status" value="1"/>
</dbReference>
<name>A0AAV7M0P3_PLEWA</name>
<reference evidence="1" key="1">
    <citation type="journal article" date="2022" name="bioRxiv">
        <title>Sequencing and chromosome-scale assembly of the giantPleurodeles waltlgenome.</title>
        <authorList>
            <person name="Brown T."/>
            <person name="Elewa A."/>
            <person name="Iarovenko S."/>
            <person name="Subramanian E."/>
            <person name="Araus A.J."/>
            <person name="Petzold A."/>
            <person name="Susuki M."/>
            <person name="Suzuki K.-i.T."/>
            <person name="Hayashi T."/>
            <person name="Toyoda A."/>
            <person name="Oliveira C."/>
            <person name="Osipova E."/>
            <person name="Leigh N.D."/>
            <person name="Simon A."/>
            <person name="Yun M.H."/>
        </authorList>
    </citation>
    <scope>NUCLEOTIDE SEQUENCE</scope>
    <source>
        <strain evidence="1">20211129_DDA</strain>
        <tissue evidence="1">Liver</tissue>
    </source>
</reference>
<dbReference type="EMBL" id="JANPWB010000015">
    <property type="protein sequence ID" value="KAJ1093530.1"/>
    <property type="molecule type" value="Genomic_DNA"/>
</dbReference>
<accession>A0AAV7M0P3</accession>
<evidence type="ECO:0000313" key="2">
    <source>
        <dbReference type="Proteomes" id="UP001066276"/>
    </source>
</evidence>
<evidence type="ECO:0000313" key="1">
    <source>
        <dbReference type="EMBL" id="KAJ1093530.1"/>
    </source>
</evidence>
<dbReference type="Gene3D" id="3.30.70.1820">
    <property type="entry name" value="L1 transposable element, RRM domain"/>
    <property type="match status" value="1"/>
</dbReference>
<dbReference type="Proteomes" id="UP001066276">
    <property type="component" value="Chromosome 11"/>
</dbReference>